<feature type="region of interest" description="Disordered" evidence="1">
    <location>
        <begin position="133"/>
        <end position="160"/>
    </location>
</feature>
<evidence type="ECO:0000256" key="1">
    <source>
        <dbReference type="SAM" id="MobiDB-lite"/>
    </source>
</evidence>
<dbReference type="AlphaFoldDB" id="A0AAV9Z1J7"/>
<feature type="compositionally biased region" description="Low complexity" evidence="1">
    <location>
        <begin position="144"/>
        <end position="154"/>
    </location>
</feature>
<reference evidence="2 3" key="1">
    <citation type="journal article" date="2024" name="J Genomics">
        <title>Draft genome sequencing and assembly of Favolaschia claudopus CIRM-BRFM 2984 isolated from oak limbs.</title>
        <authorList>
            <person name="Navarro D."/>
            <person name="Drula E."/>
            <person name="Chaduli D."/>
            <person name="Cazenave R."/>
            <person name="Ahrendt S."/>
            <person name="Wang J."/>
            <person name="Lipzen A."/>
            <person name="Daum C."/>
            <person name="Barry K."/>
            <person name="Grigoriev I.V."/>
            <person name="Favel A."/>
            <person name="Rosso M.N."/>
            <person name="Martin F."/>
        </authorList>
    </citation>
    <scope>NUCLEOTIDE SEQUENCE [LARGE SCALE GENOMIC DNA]</scope>
    <source>
        <strain evidence="2 3">CIRM-BRFM 2984</strain>
    </source>
</reference>
<feature type="region of interest" description="Disordered" evidence="1">
    <location>
        <begin position="27"/>
        <end position="46"/>
    </location>
</feature>
<comment type="caution">
    <text evidence="2">The sequence shown here is derived from an EMBL/GenBank/DDBJ whole genome shotgun (WGS) entry which is preliminary data.</text>
</comment>
<organism evidence="2 3">
    <name type="scientific">Favolaschia claudopus</name>
    <dbReference type="NCBI Taxonomy" id="2862362"/>
    <lineage>
        <taxon>Eukaryota</taxon>
        <taxon>Fungi</taxon>
        <taxon>Dikarya</taxon>
        <taxon>Basidiomycota</taxon>
        <taxon>Agaricomycotina</taxon>
        <taxon>Agaricomycetes</taxon>
        <taxon>Agaricomycetidae</taxon>
        <taxon>Agaricales</taxon>
        <taxon>Marasmiineae</taxon>
        <taxon>Mycenaceae</taxon>
        <taxon>Favolaschia</taxon>
    </lineage>
</organism>
<sequence>MHPSAIARSRFKGRRPLQSFMANKDYYKGNRQSSLPGHRTGAPGVHIGKRPGYKLLESKVRVFVAPPIDQIIASPLKPYVADGVPLPWKEKNGVFAGMPAAGLTAEHFLKSARRYNAAKVEAARGRGKVEIKEDDAVEAKTDPSTEAAAIEATPTPAPTA</sequence>
<evidence type="ECO:0000313" key="2">
    <source>
        <dbReference type="EMBL" id="KAK6967131.1"/>
    </source>
</evidence>
<dbReference type="Proteomes" id="UP001362999">
    <property type="component" value="Unassembled WGS sequence"/>
</dbReference>
<gene>
    <name evidence="2" type="ORF">R3P38DRAFT_3149792</name>
</gene>
<keyword evidence="3" id="KW-1185">Reference proteome</keyword>
<evidence type="ECO:0000313" key="3">
    <source>
        <dbReference type="Proteomes" id="UP001362999"/>
    </source>
</evidence>
<accession>A0AAV9Z1J7</accession>
<protein>
    <submittedName>
        <fullName evidence="2">Uncharacterized protein</fullName>
    </submittedName>
</protein>
<name>A0AAV9Z1J7_9AGAR</name>
<proteinExistence type="predicted"/>
<dbReference type="EMBL" id="JAWWNJ010000242">
    <property type="protein sequence ID" value="KAK6967131.1"/>
    <property type="molecule type" value="Genomic_DNA"/>
</dbReference>